<dbReference type="PIRSF" id="PIRSF000390">
    <property type="entry name" value="PLP_StrS"/>
    <property type="match status" value="1"/>
</dbReference>
<keyword evidence="1 4" id="KW-0663">Pyridoxal phosphate</keyword>
<dbReference type="Pfam" id="PF01041">
    <property type="entry name" value="DegT_DnrJ_EryC1"/>
    <property type="match status" value="1"/>
</dbReference>
<protein>
    <submittedName>
        <fullName evidence="6">DegT/DnrJ/EryC1/StrS family aminotransferase</fullName>
    </submittedName>
</protein>
<reference evidence="6" key="1">
    <citation type="submission" date="2021-06" db="EMBL/GenBank/DDBJ databases">
        <title>Direct submission.</title>
        <authorList>
            <person name="Lee C.-S."/>
            <person name="Jin L."/>
        </authorList>
    </citation>
    <scope>NUCLEOTIDE SEQUENCE</scope>
    <source>
        <strain evidence="6">Con5</strain>
    </source>
</reference>
<keyword evidence="6" id="KW-0032">Aminotransferase</keyword>
<proteinExistence type="inferred from homology"/>
<dbReference type="AlphaFoldDB" id="A0A975S0V3"/>
<dbReference type="PANTHER" id="PTHR30244:SF9">
    <property type="entry name" value="PROTEIN RV3402C"/>
    <property type="match status" value="1"/>
</dbReference>
<dbReference type="GO" id="GO:0000271">
    <property type="term" value="P:polysaccharide biosynthetic process"/>
    <property type="evidence" value="ECO:0007669"/>
    <property type="project" value="TreeGrafter"/>
</dbReference>
<dbReference type="EMBL" id="CP076361">
    <property type="protein sequence ID" value="QWK89288.1"/>
    <property type="molecule type" value="Genomic_DNA"/>
</dbReference>
<keyword evidence="7" id="KW-1185">Reference proteome</keyword>
<dbReference type="PANTHER" id="PTHR30244">
    <property type="entry name" value="TRANSAMINASE"/>
    <property type="match status" value="1"/>
</dbReference>
<organism evidence="6 7">
    <name type="scientific">Gemmobacter fulvus</name>
    <dbReference type="NCBI Taxonomy" id="2840474"/>
    <lineage>
        <taxon>Bacteria</taxon>
        <taxon>Pseudomonadati</taxon>
        <taxon>Pseudomonadota</taxon>
        <taxon>Alphaproteobacteria</taxon>
        <taxon>Rhodobacterales</taxon>
        <taxon>Paracoccaceae</taxon>
        <taxon>Gemmobacter</taxon>
    </lineage>
</organism>
<dbReference type="GO" id="GO:0008483">
    <property type="term" value="F:transaminase activity"/>
    <property type="evidence" value="ECO:0007669"/>
    <property type="project" value="UniProtKB-KW"/>
</dbReference>
<feature type="modified residue" description="N6-(pyridoxal phosphate)lysine" evidence="4">
    <location>
        <position position="200"/>
    </location>
</feature>
<dbReference type="Gene3D" id="3.40.640.10">
    <property type="entry name" value="Type I PLP-dependent aspartate aminotransferase-like (Major domain)"/>
    <property type="match status" value="1"/>
</dbReference>
<dbReference type="Proteomes" id="UP000679352">
    <property type="component" value="Chromosome"/>
</dbReference>
<evidence type="ECO:0000256" key="1">
    <source>
        <dbReference type="ARBA" id="ARBA00022898"/>
    </source>
</evidence>
<evidence type="ECO:0000256" key="4">
    <source>
        <dbReference type="PIRSR" id="PIRSR000390-2"/>
    </source>
</evidence>
<name>A0A975S0V3_9RHOB</name>
<evidence type="ECO:0000313" key="7">
    <source>
        <dbReference type="Proteomes" id="UP000679352"/>
    </source>
</evidence>
<evidence type="ECO:0000256" key="3">
    <source>
        <dbReference type="PIRSR" id="PIRSR000390-1"/>
    </source>
</evidence>
<dbReference type="SUPFAM" id="SSF53383">
    <property type="entry name" value="PLP-dependent transferases"/>
    <property type="match status" value="1"/>
</dbReference>
<dbReference type="InterPro" id="IPR000653">
    <property type="entry name" value="DegT/StrS_aminotransferase"/>
</dbReference>
<dbReference type="InterPro" id="IPR015421">
    <property type="entry name" value="PyrdxlP-dep_Trfase_major"/>
</dbReference>
<dbReference type="RefSeq" id="WP_215504948.1">
    <property type="nucleotide sequence ID" value="NZ_CP076361.1"/>
</dbReference>
<accession>A0A975S0V3</accession>
<evidence type="ECO:0000256" key="2">
    <source>
        <dbReference type="ARBA" id="ARBA00037999"/>
    </source>
</evidence>
<evidence type="ECO:0000256" key="5">
    <source>
        <dbReference type="RuleBase" id="RU004508"/>
    </source>
</evidence>
<dbReference type="GO" id="GO:0030170">
    <property type="term" value="F:pyridoxal phosphate binding"/>
    <property type="evidence" value="ECO:0007669"/>
    <property type="project" value="TreeGrafter"/>
</dbReference>
<comment type="similarity">
    <text evidence="2 5">Belongs to the DegT/DnrJ/EryC1 family.</text>
</comment>
<feature type="active site" description="Proton acceptor" evidence="3">
    <location>
        <position position="200"/>
    </location>
</feature>
<gene>
    <name evidence="6" type="ORF">KM031_10465</name>
</gene>
<keyword evidence="6" id="KW-0808">Transferase</keyword>
<dbReference type="InterPro" id="IPR015424">
    <property type="entry name" value="PyrdxlP-dep_Trfase"/>
</dbReference>
<evidence type="ECO:0000313" key="6">
    <source>
        <dbReference type="EMBL" id="QWK89288.1"/>
    </source>
</evidence>
<dbReference type="KEGG" id="gfu:KM031_10465"/>
<sequence length="387" mass="40285">MTFPADRGLAWPVDHPPLVTVGDPMRPDPARLAALIGESITTGWFSNGGPLHFRLEQALTGLAGAEQLDLVSSGTMALMMALRLGNLPEGAEVITPALSFAATAQAIAWCGFRPVFADISPDTLTLCPRAVAAAISPRTAAILPVHFLDVPCDVAALGDIARRHGLWLAYDAAQAFGLTLDGQPIGVHGDASAFSLHATKVLHTGEGGFVVTNGAEASARLRRLRNFGLEAGRMTGPGTNGKLSEAQAALGLALLPDLAAEIAARQALRALYDAALGSVPGITLHRGGGGASAGLTTYALRAAPALRARIHQALAQGRILARNHFPLLCGPGTRWPEVPIITAHRQPIAPQVAPEVLCLPFHGRVAAEDAQRIAAIIRRVVAEGHPA</sequence>